<keyword evidence="4 9" id="KW-0509">mRNA transport</keyword>
<feature type="region of interest" description="Disordered" evidence="10">
    <location>
        <begin position="1"/>
        <end position="20"/>
    </location>
</feature>
<comment type="similarity">
    <text evidence="2 9">Belongs to the nucleoporin Nup85 family.</text>
</comment>
<evidence type="ECO:0000256" key="2">
    <source>
        <dbReference type="ARBA" id="ARBA00005573"/>
    </source>
</evidence>
<dbReference type="AlphaFoldDB" id="A0A061AM12"/>
<dbReference type="PANTHER" id="PTHR13373">
    <property type="entry name" value="FROUNT PROTEIN-RELATED"/>
    <property type="match status" value="1"/>
</dbReference>
<dbReference type="Pfam" id="PF07575">
    <property type="entry name" value="Nucleopor_Nup85"/>
    <property type="match status" value="1"/>
</dbReference>
<evidence type="ECO:0000256" key="7">
    <source>
        <dbReference type="ARBA" id="ARBA00023132"/>
    </source>
</evidence>
<comment type="subunit">
    <text evidence="9">Component of the nuclear pore complex (NPC).</text>
</comment>
<dbReference type="OMA" id="VKHYSWM"/>
<evidence type="ECO:0000256" key="6">
    <source>
        <dbReference type="ARBA" id="ARBA00023010"/>
    </source>
</evidence>
<dbReference type="VEuPathDB" id="FungiDB:BON22_0167"/>
<dbReference type="GO" id="GO:0031080">
    <property type="term" value="C:nuclear pore outer ring"/>
    <property type="evidence" value="ECO:0007669"/>
    <property type="project" value="TreeGrafter"/>
</dbReference>
<evidence type="ECO:0000313" key="13">
    <source>
        <dbReference type="Proteomes" id="UP000189513"/>
    </source>
</evidence>
<keyword evidence="5 9" id="KW-0653">Protein transport</keyword>
<reference evidence="13" key="2">
    <citation type="journal article" date="2017" name="Genome Announc.">
        <title>Genome sequences of Cyberlindnera fabianii 65, Pichia kudriavzevii 129, and Saccharomyces cerevisiae 131 isolated from fermented masau fruits in Zimbabwe.</title>
        <authorList>
            <person name="van Rijswijck I.M.H."/>
            <person name="Derks M.F.L."/>
            <person name="Abee T."/>
            <person name="de Ridder D."/>
            <person name="Smid E.J."/>
        </authorList>
    </citation>
    <scope>NUCLEOTIDE SEQUENCE [LARGE SCALE GENOMIC DNA]</scope>
    <source>
        <strain evidence="13">65</strain>
    </source>
</reference>
<sequence length="772" mass="86927">MSFNFAAPSSTVSSGAGSNGSAKPIALMDETFDFMDQDDMEEDGIEQEVDDVSAVLLKRFDEAPIPPGGVDAWRKSSRVLRFKLNPNGIDGVGFISQSPHCNKKIKVYPEETKIYTTMIPTYDDDELYVEYVSNLYGIYDALGDEKYYSVPTAGLIKRDAQRQQTEVLDNAMGLTINELELYIEKKRSRGDLEETIFELEEALYILNCLKAVYFSEDYEIASLLSMWANKADPQPDTEFADSVMQSETPFSHPYFWKYIKQLTLRGLYANAAHAIQCSKFENLQSTDVALYNLFVDTASLLKAYPEGSTLEVFKLWKRTAASAASNASVKNQNHPELMKNIKILLEIISGNKNIIIEESQTWYEALVGLMYYHIPSSDLLFEYYQAATARHQPDHTSIWELACVDIFEGNFLQTLRAISSFTTSTSAYVGALCEAKGLLKGYAFDDDESSKLGSLQYLLNQDLFSTTKPSEFLLHSHAMDCLTVEKLVPVGIGLLASSRNPAARSVIAEYLPKYNFKTNDDIEWALTVCASLKLPQIAHVIYRTAAQRSLSNGMLLEALELFARAGEVEYVKHHCWLIFETSLMLGGPIEDDVINALVDDDLVIEGVELQNLSPLIRQTLAPYAVLYRFWKHKNDGSLRLALEKLLSLLKFPHLPPRLFGILVAQLLPFLTFNIPPKVLLKADLLSILKVLDNFEESVVCKTDKKSIKQKTDSDELYQICVAEERELTKNYWINELKEAGDQVPANLAGLIKDIRRKLATAIGRAFMEESYQ</sequence>
<reference evidence="11" key="1">
    <citation type="journal article" date="2014" name="Genome Announc.">
        <title>Genome sequence of the yeast Cyberlindnera fabianii (Hansenula fabianii).</title>
        <authorList>
            <person name="Freel K.C."/>
            <person name="Sarilar V."/>
            <person name="Neuveglise C."/>
            <person name="Devillers H."/>
            <person name="Friedrich A."/>
            <person name="Schacherer J."/>
        </authorList>
    </citation>
    <scope>NUCLEOTIDE SEQUENCE</scope>
    <source>
        <strain evidence="11">YJS4271</strain>
    </source>
</reference>
<dbReference type="EMBL" id="LK052887">
    <property type="protein sequence ID" value="CDR38628.1"/>
    <property type="molecule type" value="Genomic_DNA"/>
</dbReference>
<evidence type="ECO:0000313" key="11">
    <source>
        <dbReference type="EMBL" id="CDR38628.1"/>
    </source>
</evidence>
<reference evidence="12" key="3">
    <citation type="submission" date="2017-01" db="EMBL/GenBank/DDBJ databases">
        <authorList>
            <person name="Mah S.A."/>
            <person name="Swanson W.J."/>
            <person name="Moy G.W."/>
            <person name="Vacquier V.D."/>
        </authorList>
    </citation>
    <scope>NUCLEOTIDE SEQUENCE [LARGE SCALE GENOMIC DNA]</scope>
    <source>
        <strain evidence="12">65</strain>
    </source>
</reference>
<dbReference type="STRING" id="36022.A0A061AM12"/>
<accession>A0A061AM12</accession>
<proteinExistence type="inferred from homology"/>
<gene>
    <name evidence="12" type="ORF">BON22_0167</name>
    <name evidence="11" type="ORF">CYFA0S_02e03862g</name>
</gene>
<name>A0A061AM12_CYBFA</name>
<dbReference type="EMBL" id="MPUK01000001">
    <property type="protein sequence ID" value="ONH70007.1"/>
    <property type="molecule type" value="Genomic_DNA"/>
</dbReference>
<keyword evidence="9" id="KW-0472">Membrane</keyword>
<comment type="subcellular location">
    <subcellularLocation>
        <location evidence="1 9">Nucleus</location>
        <location evidence="1 9">Nuclear pore complex</location>
    </subcellularLocation>
</comment>
<keyword evidence="7 9" id="KW-0906">Nuclear pore complex</keyword>
<evidence type="ECO:0000256" key="9">
    <source>
        <dbReference type="RuleBase" id="RU365073"/>
    </source>
</evidence>
<comment type="function">
    <text evidence="9">Functions as a component of the nuclear pore complex (NPC).</text>
</comment>
<dbReference type="GO" id="GO:0045893">
    <property type="term" value="P:positive regulation of DNA-templated transcription"/>
    <property type="evidence" value="ECO:0007669"/>
    <property type="project" value="TreeGrafter"/>
</dbReference>
<dbReference type="GO" id="GO:0006406">
    <property type="term" value="P:mRNA export from nucleus"/>
    <property type="evidence" value="ECO:0007669"/>
    <property type="project" value="TreeGrafter"/>
</dbReference>
<dbReference type="OrthoDB" id="17644at2759"/>
<organism evidence="11">
    <name type="scientific">Cyberlindnera fabianii</name>
    <name type="common">Yeast</name>
    <name type="synonym">Hansenula fabianii</name>
    <dbReference type="NCBI Taxonomy" id="36022"/>
    <lineage>
        <taxon>Eukaryota</taxon>
        <taxon>Fungi</taxon>
        <taxon>Dikarya</taxon>
        <taxon>Ascomycota</taxon>
        <taxon>Saccharomycotina</taxon>
        <taxon>Saccharomycetes</taxon>
        <taxon>Phaffomycetales</taxon>
        <taxon>Phaffomycetaceae</taxon>
        <taxon>Cyberlindnera</taxon>
    </lineage>
</organism>
<keyword evidence="3 9" id="KW-0813">Transport</keyword>
<dbReference type="GO" id="GO:0017056">
    <property type="term" value="F:structural constituent of nuclear pore"/>
    <property type="evidence" value="ECO:0007669"/>
    <property type="project" value="TreeGrafter"/>
</dbReference>
<evidence type="ECO:0000256" key="3">
    <source>
        <dbReference type="ARBA" id="ARBA00022448"/>
    </source>
</evidence>
<protein>
    <recommendedName>
        <fullName evidence="9">Nuclear pore complex protein Nup85</fullName>
    </recommendedName>
</protein>
<evidence type="ECO:0000256" key="5">
    <source>
        <dbReference type="ARBA" id="ARBA00022927"/>
    </source>
</evidence>
<dbReference type="GO" id="GO:0031965">
    <property type="term" value="C:nuclear membrane"/>
    <property type="evidence" value="ECO:0007669"/>
    <property type="project" value="UniProtKB-UniRule"/>
</dbReference>
<dbReference type="InterPro" id="IPR011502">
    <property type="entry name" value="Nucleoporin_Nup85"/>
</dbReference>
<keyword evidence="6 9" id="KW-0811">Translocation</keyword>
<keyword evidence="13" id="KW-1185">Reference proteome</keyword>
<evidence type="ECO:0000256" key="4">
    <source>
        <dbReference type="ARBA" id="ARBA00022816"/>
    </source>
</evidence>
<dbReference type="PANTHER" id="PTHR13373:SF21">
    <property type="entry name" value="NUCLEAR PORE COMPLEX PROTEIN NUP85"/>
    <property type="match status" value="1"/>
</dbReference>
<keyword evidence="8 9" id="KW-0539">Nucleus</keyword>
<evidence type="ECO:0000256" key="1">
    <source>
        <dbReference type="ARBA" id="ARBA00004567"/>
    </source>
</evidence>
<evidence type="ECO:0000256" key="8">
    <source>
        <dbReference type="ARBA" id="ARBA00023242"/>
    </source>
</evidence>
<dbReference type="Proteomes" id="UP000189513">
    <property type="component" value="Unassembled WGS sequence"/>
</dbReference>
<evidence type="ECO:0000256" key="10">
    <source>
        <dbReference type="SAM" id="MobiDB-lite"/>
    </source>
</evidence>
<evidence type="ECO:0000313" key="12">
    <source>
        <dbReference type="EMBL" id="ONH70007.1"/>
    </source>
</evidence>
<dbReference type="GO" id="GO:0006606">
    <property type="term" value="P:protein import into nucleus"/>
    <property type="evidence" value="ECO:0007669"/>
    <property type="project" value="TreeGrafter"/>
</dbReference>